<dbReference type="PROSITE" id="PS52016">
    <property type="entry name" value="TONB_DEPENDENT_REC_3"/>
    <property type="match status" value="1"/>
</dbReference>
<keyword evidence="1" id="KW-0472">Membrane</keyword>
<feature type="chain" id="PRO_5026082237" evidence="2">
    <location>
        <begin position="30"/>
        <end position="1095"/>
    </location>
</feature>
<dbReference type="NCBIfam" id="TIGR04057">
    <property type="entry name" value="SusC_RagA_signa"/>
    <property type="match status" value="1"/>
</dbReference>
<gene>
    <name evidence="4" type="ORF">BacF7301_14800</name>
</gene>
<keyword evidence="1" id="KW-1134">Transmembrane beta strand</keyword>
<accession>A0A6H0KPW8</accession>
<dbReference type="InterPro" id="IPR023997">
    <property type="entry name" value="TonB-dep_OMP_SusC/RagA_CS"/>
</dbReference>
<name>A0A6H0KPW8_9BACE</name>
<dbReference type="FunFam" id="2.60.40.1120:FF:000003">
    <property type="entry name" value="Outer membrane protein Omp121"/>
    <property type="match status" value="1"/>
</dbReference>
<keyword evidence="1" id="KW-0998">Cell outer membrane</keyword>
<comment type="similarity">
    <text evidence="1">Belongs to the TonB-dependent receptor family.</text>
</comment>
<dbReference type="SUPFAM" id="SSF49464">
    <property type="entry name" value="Carboxypeptidase regulatory domain-like"/>
    <property type="match status" value="1"/>
</dbReference>
<dbReference type="InterPro" id="IPR008969">
    <property type="entry name" value="CarboxyPept-like_regulatory"/>
</dbReference>
<dbReference type="Proteomes" id="UP000501780">
    <property type="component" value="Chromosome"/>
</dbReference>
<dbReference type="SUPFAM" id="SSF56935">
    <property type="entry name" value="Porins"/>
    <property type="match status" value="1"/>
</dbReference>
<proteinExistence type="inferred from homology"/>
<dbReference type="GO" id="GO:0009279">
    <property type="term" value="C:cell outer membrane"/>
    <property type="evidence" value="ECO:0007669"/>
    <property type="project" value="UniProtKB-SubCell"/>
</dbReference>
<evidence type="ECO:0000259" key="3">
    <source>
        <dbReference type="Pfam" id="PF07715"/>
    </source>
</evidence>
<evidence type="ECO:0000313" key="4">
    <source>
        <dbReference type="EMBL" id="QIU95335.1"/>
    </source>
</evidence>
<dbReference type="AlphaFoldDB" id="A0A6H0KPW8"/>
<protein>
    <submittedName>
        <fullName evidence="4">SusC/RagA family TonB-linked outer membrane protein</fullName>
    </submittedName>
</protein>
<reference evidence="4 5" key="1">
    <citation type="submission" date="2020-03" db="EMBL/GenBank/DDBJ databases">
        <title>Genomic analysis of Bacteroides faecium CBA7301.</title>
        <authorList>
            <person name="Kim J."/>
            <person name="Roh S.W."/>
        </authorList>
    </citation>
    <scope>NUCLEOTIDE SEQUENCE [LARGE SCALE GENOMIC DNA]</scope>
    <source>
        <strain evidence="4 5">CBA7301</strain>
    </source>
</reference>
<sequence>MKKNRKVDFCLFKKVLMLILLSLPMTLVAQNITVKGNVADNTGETIIGVSVAVKGTTNGTITDMDGNFTLSNVKRGAILQLSFVGYVTKEVKATGEFLKVTLEEDLQTLQEVVVTGYGGVQKAKTMTAAAVTVKVDQIAKLPVTSISEGLGGRVTGVITQQSSGAPGETAKIWIRGGSKILYVIDDVVMETDQGEIFFNRLRPDDIASMSILKDASATAVYGPRANDGVVVIQTKRGQDGPPEITIDQKVSIMSPSYHAKGMSTYDYARSMNELAWASGADSPYYNNAVMSKFYMGDLWYKGYSPADVAGMAGSINEQFNQNYTAQSIMDLFDPVKSPSTGWLNGGNIQDYYSYYDPWEMFNHTQPMYQTNVSIRGGSDRVKYYSSLSYLNQKGISDTFNYEQVNAILNTDAYLLKDKSLKFTLNINANTSTKKQPKAGEGVFNEAMYGQPFAWRPNGWSTGKGRGGSVNSMLNTGFNNTEDYRLQLSTGLKWNLPWVEGLAVSASVNFNTSYSMNKVFEHNATEVYDTPASTDFSTYNADATKVYQKWSNYKLLTGIFQVDYARSFGKHNVAGMVNYQSQTRHTNWTSAKRYGYPTILTPQVELGTSVDNSGVGGNATDWGSASWVGRISYDYDNKYMIQYSANYNASLSYSPSKRWGFFQAVSAGWMISEENWFKNAIDKKFVSSLKIRGGYGIVGGEIGSPFDFINQYAQLTDHILFGDMKENVAWHESKLASDLTWSKSRQISGGVDFGFLNERLTGSVDVFLYMNNGQDIDMNQDIIRTDIIGAPNTPKINAPYETSRKGGYEISLNWRDKIGKVTYWIGGNFSFWDERVTRHTDKSTDWYYPNWDTVGKRNMHPTYSAAIPTMDRLAGSWNDVYNSVWVNTARNTHLGNFVVIDQNGDGLINGGDYVVTEKASTTPLTQYGITVGASWNGFDVEVFLQGATNVSGTMPEPLRGAANDYMWNYGRYAFQNAYMPGNPDVEAALPMPSTVGQSFTGYTERWAFDATYLKLKNISVRYDFKHKLLKNFALIKGLEASFVVTNAFTWTKKSYPLKGLQDPEFITSDDHYWSDHGKLGSYPTQRQFTFGVTVTL</sequence>
<organism evidence="4 5">
    <name type="scientific">Bacteroides faecium</name>
    <dbReference type="NCBI Taxonomy" id="2715212"/>
    <lineage>
        <taxon>Bacteria</taxon>
        <taxon>Pseudomonadati</taxon>
        <taxon>Bacteroidota</taxon>
        <taxon>Bacteroidia</taxon>
        <taxon>Bacteroidales</taxon>
        <taxon>Bacteroidaceae</taxon>
        <taxon>Bacteroides</taxon>
    </lineage>
</organism>
<dbReference type="NCBIfam" id="TIGR04056">
    <property type="entry name" value="OMP_RagA_SusC"/>
    <property type="match status" value="1"/>
</dbReference>
<dbReference type="InterPro" id="IPR023996">
    <property type="entry name" value="TonB-dep_OMP_SusC/RagA"/>
</dbReference>
<dbReference type="RefSeq" id="WP_167963925.1">
    <property type="nucleotide sequence ID" value="NZ_CP050831.1"/>
</dbReference>
<dbReference type="InterPro" id="IPR039426">
    <property type="entry name" value="TonB-dep_rcpt-like"/>
</dbReference>
<keyword evidence="1" id="KW-0813">Transport</keyword>
<keyword evidence="2" id="KW-0732">Signal</keyword>
<dbReference type="Gene3D" id="2.60.40.1120">
    <property type="entry name" value="Carboxypeptidase-like, regulatory domain"/>
    <property type="match status" value="1"/>
</dbReference>
<dbReference type="EMBL" id="CP050831">
    <property type="protein sequence ID" value="QIU95335.1"/>
    <property type="molecule type" value="Genomic_DNA"/>
</dbReference>
<evidence type="ECO:0000256" key="1">
    <source>
        <dbReference type="PROSITE-ProRule" id="PRU01360"/>
    </source>
</evidence>
<dbReference type="KEGG" id="bfc:BacF7301_14800"/>
<evidence type="ECO:0000313" key="5">
    <source>
        <dbReference type="Proteomes" id="UP000501780"/>
    </source>
</evidence>
<dbReference type="Gene3D" id="2.170.130.10">
    <property type="entry name" value="TonB-dependent receptor, plug domain"/>
    <property type="match status" value="1"/>
</dbReference>
<keyword evidence="1" id="KW-0812">Transmembrane</keyword>
<dbReference type="Pfam" id="PF13715">
    <property type="entry name" value="CarbopepD_reg_2"/>
    <property type="match status" value="1"/>
</dbReference>
<dbReference type="InterPro" id="IPR012910">
    <property type="entry name" value="Plug_dom"/>
</dbReference>
<dbReference type="Pfam" id="PF07715">
    <property type="entry name" value="Plug"/>
    <property type="match status" value="1"/>
</dbReference>
<comment type="subcellular location">
    <subcellularLocation>
        <location evidence="1">Cell outer membrane</location>
        <topology evidence="1">Multi-pass membrane protein</topology>
    </subcellularLocation>
</comment>
<dbReference type="InterPro" id="IPR037066">
    <property type="entry name" value="Plug_dom_sf"/>
</dbReference>
<evidence type="ECO:0000256" key="2">
    <source>
        <dbReference type="SAM" id="SignalP"/>
    </source>
</evidence>
<feature type="domain" description="TonB-dependent receptor plug" evidence="3">
    <location>
        <begin position="126"/>
        <end position="229"/>
    </location>
</feature>
<feature type="signal peptide" evidence="2">
    <location>
        <begin position="1"/>
        <end position="29"/>
    </location>
</feature>
<keyword evidence="5" id="KW-1185">Reference proteome</keyword>